<proteinExistence type="predicted"/>
<dbReference type="Proteomes" id="UP000251960">
    <property type="component" value="Chromosome 5"/>
</dbReference>
<protein>
    <submittedName>
        <fullName evidence="2">Uncharacterized protein</fullName>
    </submittedName>
</protein>
<feature type="compositionally biased region" description="Polar residues" evidence="1">
    <location>
        <begin position="32"/>
        <end position="46"/>
    </location>
</feature>
<dbReference type="EMBL" id="NCVQ01000006">
    <property type="protein sequence ID" value="PWZ23546.1"/>
    <property type="molecule type" value="Genomic_DNA"/>
</dbReference>
<dbReference type="AlphaFoldDB" id="A0A3L6ERF4"/>
<evidence type="ECO:0000313" key="2">
    <source>
        <dbReference type="EMBL" id="PWZ23546.1"/>
    </source>
</evidence>
<accession>A0A3L6ERF4</accession>
<organism evidence="2 3">
    <name type="scientific">Zea mays</name>
    <name type="common">Maize</name>
    <dbReference type="NCBI Taxonomy" id="4577"/>
    <lineage>
        <taxon>Eukaryota</taxon>
        <taxon>Viridiplantae</taxon>
        <taxon>Streptophyta</taxon>
        <taxon>Embryophyta</taxon>
        <taxon>Tracheophyta</taxon>
        <taxon>Spermatophyta</taxon>
        <taxon>Magnoliopsida</taxon>
        <taxon>Liliopsida</taxon>
        <taxon>Poales</taxon>
        <taxon>Poaceae</taxon>
        <taxon>PACMAD clade</taxon>
        <taxon>Panicoideae</taxon>
        <taxon>Andropogonodae</taxon>
        <taxon>Andropogoneae</taxon>
        <taxon>Tripsacinae</taxon>
        <taxon>Zea</taxon>
    </lineage>
</organism>
<evidence type="ECO:0000256" key="1">
    <source>
        <dbReference type="SAM" id="MobiDB-lite"/>
    </source>
</evidence>
<gene>
    <name evidence="2" type="ORF">Zm00014a_024166</name>
</gene>
<sequence length="61" mass="6702">MWKAARHTLSSSSVRCRLKNSSKRWSHMAGSSVPSYSGKRSSSTPGNAACFPASTASWRRR</sequence>
<evidence type="ECO:0000313" key="3">
    <source>
        <dbReference type="Proteomes" id="UP000251960"/>
    </source>
</evidence>
<feature type="region of interest" description="Disordered" evidence="1">
    <location>
        <begin position="20"/>
        <end position="61"/>
    </location>
</feature>
<reference evidence="2 3" key="1">
    <citation type="journal article" date="2018" name="Nat. Genet.">
        <title>Extensive intraspecific gene order and gene structural variations between Mo17 and other maize genomes.</title>
        <authorList>
            <person name="Sun S."/>
            <person name="Zhou Y."/>
            <person name="Chen J."/>
            <person name="Shi J."/>
            <person name="Zhao H."/>
            <person name="Zhao H."/>
            <person name="Song W."/>
            <person name="Zhang M."/>
            <person name="Cui Y."/>
            <person name="Dong X."/>
            <person name="Liu H."/>
            <person name="Ma X."/>
            <person name="Jiao Y."/>
            <person name="Wang B."/>
            <person name="Wei X."/>
            <person name="Stein J.C."/>
            <person name="Glaubitz J.C."/>
            <person name="Lu F."/>
            <person name="Yu G."/>
            <person name="Liang C."/>
            <person name="Fengler K."/>
            <person name="Li B."/>
            <person name="Rafalski A."/>
            <person name="Schnable P.S."/>
            <person name="Ware D.H."/>
            <person name="Buckler E.S."/>
            <person name="Lai J."/>
        </authorList>
    </citation>
    <scope>NUCLEOTIDE SEQUENCE [LARGE SCALE GENOMIC DNA]</scope>
    <source>
        <strain evidence="3">cv. Missouri 17</strain>
        <tissue evidence="2">Seedling</tissue>
    </source>
</reference>
<comment type="caution">
    <text evidence="2">The sequence shown here is derived from an EMBL/GenBank/DDBJ whole genome shotgun (WGS) entry which is preliminary data.</text>
</comment>
<name>A0A3L6ERF4_MAIZE</name>